<feature type="compositionally biased region" description="Polar residues" evidence="1">
    <location>
        <begin position="110"/>
        <end position="119"/>
    </location>
</feature>
<evidence type="ECO:0000313" key="4">
    <source>
        <dbReference type="Proteomes" id="UP001233314"/>
    </source>
</evidence>
<keyword evidence="2" id="KW-0812">Transmembrane</keyword>
<accession>A0ABT9AYY9</accession>
<dbReference type="EMBL" id="JAUQTA010000001">
    <property type="protein sequence ID" value="MDO7867806.1"/>
    <property type="molecule type" value="Genomic_DNA"/>
</dbReference>
<feature type="transmembrane region" description="Helical" evidence="2">
    <location>
        <begin position="59"/>
        <end position="83"/>
    </location>
</feature>
<dbReference type="Proteomes" id="UP001233314">
    <property type="component" value="Unassembled WGS sequence"/>
</dbReference>
<feature type="compositionally biased region" description="Low complexity" evidence="1">
    <location>
        <begin position="162"/>
        <end position="200"/>
    </location>
</feature>
<gene>
    <name evidence="3" type="ORF">Q5722_05425</name>
</gene>
<name>A0ABT9AYY9_9ACTN</name>
<organism evidence="3 4">
    <name type="scientific">Nocardioides jiangxiensis</name>
    <dbReference type="NCBI Taxonomy" id="3064524"/>
    <lineage>
        <taxon>Bacteria</taxon>
        <taxon>Bacillati</taxon>
        <taxon>Actinomycetota</taxon>
        <taxon>Actinomycetes</taxon>
        <taxon>Propionibacteriales</taxon>
        <taxon>Nocardioidaceae</taxon>
        <taxon>Nocardioides</taxon>
    </lineage>
</organism>
<protein>
    <submittedName>
        <fullName evidence="3">Uncharacterized protein</fullName>
    </submittedName>
</protein>
<keyword evidence="2" id="KW-0472">Membrane</keyword>
<evidence type="ECO:0000313" key="3">
    <source>
        <dbReference type="EMBL" id="MDO7867806.1"/>
    </source>
</evidence>
<feature type="compositionally biased region" description="Polar residues" evidence="1">
    <location>
        <begin position="144"/>
        <end position="154"/>
    </location>
</feature>
<evidence type="ECO:0000256" key="2">
    <source>
        <dbReference type="SAM" id="Phobius"/>
    </source>
</evidence>
<keyword evidence="4" id="KW-1185">Reference proteome</keyword>
<feature type="region of interest" description="Disordered" evidence="1">
    <location>
        <begin position="99"/>
        <end position="219"/>
    </location>
</feature>
<comment type="caution">
    <text evidence="3">The sequence shown here is derived from an EMBL/GenBank/DDBJ whole genome shotgun (WGS) entry which is preliminary data.</text>
</comment>
<sequence>MTDETIQAMLHEAALDDAEYAAVGALLAAARVEASALSIPPFDAVSGLARARTGRARRLAAAAIGATFVLGGVAGTAAALGVVPEPARDFLDHIVTALTPDHRDSPGSVGDSSTPTPATSARPGTPASKAPQSVGGRLPGAIPTTDQPQVSSRPDNQREDSTAAAPTAPSVALPTPNAVATTPPALDPDVPDLPVLPTPTGLAPGERLVTGSQESGLLP</sequence>
<dbReference type="RefSeq" id="WP_305027189.1">
    <property type="nucleotide sequence ID" value="NZ_JAUQTA010000001.1"/>
</dbReference>
<reference evidence="3 4" key="1">
    <citation type="submission" date="2023-07" db="EMBL/GenBank/DDBJ databases">
        <title>Nocardioides sp. nov WY-20 isolated from soil.</title>
        <authorList>
            <person name="Liu B."/>
            <person name="Wan Y."/>
        </authorList>
    </citation>
    <scope>NUCLEOTIDE SEQUENCE [LARGE SCALE GENOMIC DNA]</scope>
    <source>
        <strain evidence="3 4">WY-20</strain>
    </source>
</reference>
<keyword evidence="2" id="KW-1133">Transmembrane helix</keyword>
<feature type="compositionally biased region" description="Polar residues" evidence="1">
    <location>
        <begin position="210"/>
        <end position="219"/>
    </location>
</feature>
<evidence type="ECO:0000256" key="1">
    <source>
        <dbReference type="SAM" id="MobiDB-lite"/>
    </source>
</evidence>
<proteinExistence type="predicted"/>